<evidence type="ECO:0000313" key="2">
    <source>
        <dbReference type="Proteomes" id="UP000887565"/>
    </source>
</evidence>
<dbReference type="WBParaSite" id="nRc.2.0.1.t31902-RA">
    <property type="protein sequence ID" value="nRc.2.0.1.t31902-RA"/>
    <property type="gene ID" value="nRc.2.0.1.g31902"/>
</dbReference>
<feature type="region of interest" description="Disordered" evidence="1">
    <location>
        <begin position="40"/>
        <end position="110"/>
    </location>
</feature>
<reference evidence="3" key="1">
    <citation type="submission" date="2022-11" db="UniProtKB">
        <authorList>
            <consortium name="WormBaseParasite"/>
        </authorList>
    </citation>
    <scope>IDENTIFICATION</scope>
</reference>
<proteinExistence type="predicted"/>
<feature type="compositionally biased region" description="Basic and acidic residues" evidence="1">
    <location>
        <begin position="58"/>
        <end position="78"/>
    </location>
</feature>
<name>A0A915JZR1_ROMCU</name>
<protein>
    <submittedName>
        <fullName evidence="3">Uncharacterized protein</fullName>
    </submittedName>
</protein>
<feature type="compositionally biased region" description="Basic and acidic residues" evidence="1">
    <location>
        <begin position="92"/>
        <end position="107"/>
    </location>
</feature>
<accession>A0A915JZR1</accession>
<dbReference type="Proteomes" id="UP000887565">
    <property type="component" value="Unplaced"/>
</dbReference>
<sequence>MIEISKLFNMQKIHTTAYHLIANVSNPKTAEEAIEFIGELSATDESTDESDSQPVKRKFGDPPHSLRIEKHSRPKPTEGELDGDYVQSADSDTDKEIDDGKVTKEDVASSSKRWRCANVANTNFSKKVEVKRRRVAMSENAEPKKKSSTSYFMPVNGTDVQVCEKFFRKTMDISFKPIAKAHENKTETNQYSAIDKCGKHPPHN</sequence>
<dbReference type="AlphaFoldDB" id="A0A915JZR1"/>
<feature type="region of interest" description="Disordered" evidence="1">
    <location>
        <begin position="182"/>
        <end position="204"/>
    </location>
</feature>
<organism evidence="2 3">
    <name type="scientific">Romanomermis culicivorax</name>
    <name type="common">Nematode worm</name>
    <dbReference type="NCBI Taxonomy" id="13658"/>
    <lineage>
        <taxon>Eukaryota</taxon>
        <taxon>Metazoa</taxon>
        <taxon>Ecdysozoa</taxon>
        <taxon>Nematoda</taxon>
        <taxon>Enoplea</taxon>
        <taxon>Dorylaimia</taxon>
        <taxon>Mermithida</taxon>
        <taxon>Mermithoidea</taxon>
        <taxon>Mermithidae</taxon>
        <taxon>Romanomermis</taxon>
    </lineage>
</organism>
<evidence type="ECO:0000313" key="3">
    <source>
        <dbReference type="WBParaSite" id="nRc.2.0.1.t31902-RA"/>
    </source>
</evidence>
<evidence type="ECO:0000256" key="1">
    <source>
        <dbReference type="SAM" id="MobiDB-lite"/>
    </source>
</evidence>
<keyword evidence="2" id="KW-1185">Reference proteome</keyword>